<dbReference type="InterPro" id="IPR027417">
    <property type="entry name" value="P-loop_NTPase"/>
</dbReference>
<dbReference type="Proteomes" id="UP001595798">
    <property type="component" value="Unassembled WGS sequence"/>
</dbReference>
<evidence type="ECO:0000313" key="1">
    <source>
        <dbReference type="EMBL" id="MFC4260036.1"/>
    </source>
</evidence>
<accession>A0ABV8QK80</accession>
<protein>
    <submittedName>
        <fullName evidence="1">AAA family ATPase</fullName>
    </submittedName>
</protein>
<dbReference type="EMBL" id="JBHSDI010000038">
    <property type="protein sequence ID" value="MFC4260036.1"/>
    <property type="molecule type" value="Genomic_DNA"/>
</dbReference>
<proteinExistence type="predicted"/>
<dbReference type="Pfam" id="PF13481">
    <property type="entry name" value="AAA_25"/>
    <property type="match status" value="1"/>
</dbReference>
<dbReference type="SUPFAM" id="SSF52540">
    <property type="entry name" value="P-loop containing nucleoside triphosphate hydrolases"/>
    <property type="match status" value="1"/>
</dbReference>
<keyword evidence="2" id="KW-1185">Reference proteome</keyword>
<dbReference type="Gene3D" id="3.40.50.300">
    <property type="entry name" value="P-loop containing nucleotide triphosphate hydrolases"/>
    <property type="match status" value="1"/>
</dbReference>
<evidence type="ECO:0000313" key="2">
    <source>
        <dbReference type="Proteomes" id="UP001595798"/>
    </source>
</evidence>
<sequence>MLDEVPGYSLNALLNADFSPRKPMLGSWLLERSLNMIHAPAGLGKSMACLSLSLALAGGGEFLGWKAPKPRRVLYVDAEMDPSDLRERTEDLLKASGMTDAQINDAGHNLQVIPQQGLDDDRKLPDLKAEPDEAKEILGDWCDAFEPDLVILDNLSTLAEVEDENSAGGFAFVQTLGDFLKSQGVAVLLVHHDRKGFSGSESFRGSSKLDALLDVRWGFSRPEKRIPVSSVCFTLECHKCRPRRGEDVRSFTVGLVDNDDHPTWESSDNPIPPKVQQYVDAVRTRLYGTGKAIAEALGTTPVDVSRRRKKAIELGAITDEELTECLAEGKTKDDF</sequence>
<comment type="caution">
    <text evidence="1">The sequence shown here is derived from an EMBL/GenBank/DDBJ whole genome shotgun (WGS) entry which is preliminary data.</text>
</comment>
<reference evidence="2" key="1">
    <citation type="journal article" date="2019" name="Int. J. Syst. Evol. Microbiol.">
        <title>The Global Catalogue of Microorganisms (GCM) 10K type strain sequencing project: providing services to taxonomists for standard genome sequencing and annotation.</title>
        <authorList>
            <consortium name="The Broad Institute Genomics Platform"/>
            <consortium name="The Broad Institute Genome Sequencing Center for Infectious Disease"/>
            <person name="Wu L."/>
            <person name="Ma J."/>
        </authorList>
    </citation>
    <scope>NUCLEOTIDE SEQUENCE [LARGE SCALE GENOMIC DNA]</scope>
    <source>
        <strain evidence="2">CECT 7297</strain>
    </source>
</reference>
<dbReference type="RefSeq" id="WP_379888163.1">
    <property type="nucleotide sequence ID" value="NZ_JBHSDI010000038.1"/>
</dbReference>
<name>A0ABV8QK80_9GAMM</name>
<organism evidence="1 2">
    <name type="scientific">Marinobacter lacisalsi</name>
    <dbReference type="NCBI Taxonomy" id="475979"/>
    <lineage>
        <taxon>Bacteria</taxon>
        <taxon>Pseudomonadati</taxon>
        <taxon>Pseudomonadota</taxon>
        <taxon>Gammaproteobacteria</taxon>
        <taxon>Pseudomonadales</taxon>
        <taxon>Marinobacteraceae</taxon>
        <taxon>Marinobacter</taxon>
    </lineage>
</organism>
<gene>
    <name evidence="1" type="ORF">ACFOZ5_13470</name>
</gene>